<dbReference type="PANTHER" id="PTHR33693:SF9">
    <property type="entry name" value="TYPE-4 URACIL-DNA GLYCOSYLASE"/>
    <property type="match status" value="1"/>
</dbReference>
<comment type="similarity">
    <text evidence="1">Belongs to the uracil-DNA glycosylase (UDG) superfamily. Type 4 (UDGa) family.</text>
</comment>
<keyword evidence="9" id="KW-0234">DNA repair</keyword>
<dbReference type="GO" id="GO:0051539">
    <property type="term" value="F:4 iron, 4 sulfur cluster binding"/>
    <property type="evidence" value="ECO:0007669"/>
    <property type="project" value="UniProtKB-KW"/>
</dbReference>
<organism evidence="11 12">
    <name type="scientific">Salinarimonas ramus</name>
    <dbReference type="NCBI Taxonomy" id="690164"/>
    <lineage>
        <taxon>Bacteria</taxon>
        <taxon>Pseudomonadati</taxon>
        <taxon>Pseudomonadota</taxon>
        <taxon>Alphaproteobacteria</taxon>
        <taxon>Hyphomicrobiales</taxon>
        <taxon>Salinarimonadaceae</taxon>
        <taxon>Salinarimonas</taxon>
    </lineage>
</organism>
<evidence type="ECO:0000313" key="11">
    <source>
        <dbReference type="EMBL" id="GGK26493.1"/>
    </source>
</evidence>
<keyword evidence="3" id="KW-0004">4Fe-4S</keyword>
<evidence type="ECO:0000259" key="10">
    <source>
        <dbReference type="SMART" id="SM00986"/>
    </source>
</evidence>
<dbReference type="InterPro" id="IPR036895">
    <property type="entry name" value="Uracil-DNA_glycosylase-like_sf"/>
</dbReference>
<evidence type="ECO:0000256" key="2">
    <source>
        <dbReference type="ARBA" id="ARBA00019403"/>
    </source>
</evidence>
<keyword evidence="4" id="KW-0479">Metal-binding</keyword>
<dbReference type="SMART" id="SM00986">
    <property type="entry name" value="UDG"/>
    <property type="match status" value="1"/>
</dbReference>
<dbReference type="GO" id="GO:0006281">
    <property type="term" value="P:DNA repair"/>
    <property type="evidence" value="ECO:0007669"/>
    <property type="project" value="UniProtKB-KW"/>
</dbReference>
<sequence length="476" mass="53262">MRRVSLEKGPDLDGFRRAARALVAEGLAPRDVVFEEAGNASLLPEAEIGEAPPLALPKSVPPIIATVAMHRDPARWALLYELVWRVLHGERRLAEIVADPLMHQLHVMKRNIGRDIHKMHAFVRFRQVEGAEPERYAAWFEPDHHILRAVGPFFRDRFGAMLWSIYTPDGSIHWDRERLAYGPPGRKEDAPAKDGFEDGWRDYYGAIFNPARVNPTAMRAEMPKKYWKNLPEAEIIPDLVRGAASRVGGMMDREPTMPTKREPRAALDAMIARERPASLDALAAQIRAYEPPADFSRRAVIGEGPIEPVFAFVGEQPGDVEDQEGRPFVGPAGRMLAKALGEVGIDRDACYVTNAVKHFKFVERGKRRIHQKPSLGEIKHYRWWLMQELELVRPQLVIALGATALTALTGKQMPLLKSRGPASFARDIANDEDAPALPGYVTVHPSYLLRLPDEEAKAKGYADFVRDLAEAKALAA</sequence>
<dbReference type="RefSeq" id="WP_188910478.1">
    <property type="nucleotide sequence ID" value="NZ_BMMF01000003.1"/>
</dbReference>
<dbReference type="InterPro" id="IPR025404">
    <property type="entry name" value="DUF4130"/>
</dbReference>
<gene>
    <name evidence="11" type="ORF">GCM10011322_11140</name>
</gene>
<dbReference type="InterPro" id="IPR051536">
    <property type="entry name" value="UDG_Type-4/5"/>
</dbReference>
<evidence type="ECO:0000256" key="1">
    <source>
        <dbReference type="ARBA" id="ARBA00006521"/>
    </source>
</evidence>
<keyword evidence="5" id="KW-0227">DNA damage</keyword>
<evidence type="ECO:0000256" key="5">
    <source>
        <dbReference type="ARBA" id="ARBA00022763"/>
    </source>
</evidence>
<proteinExistence type="inferred from homology"/>
<dbReference type="GO" id="GO:0046872">
    <property type="term" value="F:metal ion binding"/>
    <property type="evidence" value="ECO:0007669"/>
    <property type="project" value="UniProtKB-KW"/>
</dbReference>
<dbReference type="CDD" id="cd10030">
    <property type="entry name" value="UDG-F4_TTUDGA_SPO1dp_like"/>
    <property type="match status" value="1"/>
</dbReference>
<keyword evidence="12" id="KW-1185">Reference proteome</keyword>
<dbReference type="Gene3D" id="3.40.470.10">
    <property type="entry name" value="Uracil-DNA glycosylase-like domain"/>
    <property type="match status" value="1"/>
</dbReference>
<reference evidence="11 12" key="1">
    <citation type="journal article" date="2014" name="Int. J. Syst. Evol. Microbiol.">
        <title>Complete genome sequence of Corynebacterium casei LMG S-19264T (=DSM 44701T), isolated from a smear-ripened cheese.</title>
        <authorList>
            <consortium name="US DOE Joint Genome Institute (JGI-PGF)"/>
            <person name="Walter F."/>
            <person name="Albersmeier A."/>
            <person name="Kalinowski J."/>
            <person name="Ruckert C."/>
        </authorList>
    </citation>
    <scope>NUCLEOTIDE SEQUENCE [LARGE SCALE GENOMIC DNA]</scope>
    <source>
        <strain evidence="11 12">CGMCC 1.9161</strain>
    </source>
</reference>
<protein>
    <recommendedName>
        <fullName evidence="2">Type-4 uracil-DNA glycosylase</fullName>
    </recommendedName>
</protein>
<dbReference type="SUPFAM" id="SSF52141">
    <property type="entry name" value="Uracil-DNA glycosylase-like"/>
    <property type="match status" value="1"/>
</dbReference>
<dbReference type="AlphaFoldDB" id="A0A917V304"/>
<dbReference type="GO" id="GO:0097506">
    <property type="term" value="F:deaminated base DNA N-glycosylase activity"/>
    <property type="evidence" value="ECO:0007669"/>
    <property type="project" value="UniProtKB-ARBA"/>
</dbReference>
<dbReference type="InterPro" id="IPR005273">
    <property type="entry name" value="Ura-DNA_glyco_family4"/>
</dbReference>
<dbReference type="Pfam" id="PF03167">
    <property type="entry name" value="UDG"/>
    <property type="match status" value="1"/>
</dbReference>
<evidence type="ECO:0000256" key="9">
    <source>
        <dbReference type="ARBA" id="ARBA00023204"/>
    </source>
</evidence>
<comment type="caution">
    <text evidence="11">The sequence shown here is derived from an EMBL/GenBank/DDBJ whole genome shotgun (WGS) entry which is preliminary data.</text>
</comment>
<evidence type="ECO:0000256" key="3">
    <source>
        <dbReference type="ARBA" id="ARBA00022485"/>
    </source>
</evidence>
<name>A0A917V304_9HYPH</name>
<evidence type="ECO:0000256" key="7">
    <source>
        <dbReference type="ARBA" id="ARBA00023004"/>
    </source>
</evidence>
<evidence type="ECO:0000256" key="8">
    <source>
        <dbReference type="ARBA" id="ARBA00023014"/>
    </source>
</evidence>
<dbReference type="Pfam" id="PF13566">
    <property type="entry name" value="DUF4130"/>
    <property type="match status" value="1"/>
</dbReference>
<dbReference type="NCBIfam" id="TIGR03914">
    <property type="entry name" value="UDG_fam_dom"/>
    <property type="match status" value="1"/>
</dbReference>
<keyword evidence="6" id="KW-0378">Hydrolase</keyword>
<dbReference type="SMART" id="SM00987">
    <property type="entry name" value="UreE_C"/>
    <property type="match status" value="1"/>
</dbReference>
<feature type="domain" description="Uracil-DNA glycosylase-like" evidence="10">
    <location>
        <begin position="301"/>
        <end position="469"/>
    </location>
</feature>
<dbReference type="Proteomes" id="UP000600449">
    <property type="component" value="Unassembled WGS sequence"/>
</dbReference>
<evidence type="ECO:0000256" key="4">
    <source>
        <dbReference type="ARBA" id="ARBA00022723"/>
    </source>
</evidence>
<dbReference type="EMBL" id="BMMF01000003">
    <property type="protein sequence ID" value="GGK26493.1"/>
    <property type="molecule type" value="Genomic_DNA"/>
</dbReference>
<dbReference type="NCBIfam" id="TIGR03915">
    <property type="entry name" value="SAM_7_link_chp"/>
    <property type="match status" value="1"/>
</dbReference>
<keyword evidence="7" id="KW-0408">Iron</keyword>
<evidence type="ECO:0000256" key="6">
    <source>
        <dbReference type="ARBA" id="ARBA00022801"/>
    </source>
</evidence>
<keyword evidence="8" id="KW-0411">Iron-sulfur</keyword>
<accession>A0A917V304</accession>
<dbReference type="PANTHER" id="PTHR33693">
    <property type="entry name" value="TYPE-5 URACIL-DNA GLYCOSYLASE"/>
    <property type="match status" value="1"/>
</dbReference>
<evidence type="ECO:0000313" key="12">
    <source>
        <dbReference type="Proteomes" id="UP000600449"/>
    </source>
</evidence>
<dbReference type="InterPro" id="IPR023875">
    <property type="entry name" value="DNA_repair_put"/>
</dbReference>
<dbReference type="InterPro" id="IPR005122">
    <property type="entry name" value="Uracil-DNA_glycosylase-like"/>
</dbReference>